<accession>A0A3E3ILI8</accession>
<dbReference type="EMBL" id="QVLU01000022">
    <property type="protein sequence ID" value="RGE67955.1"/>
    <property type="molecule type" value="Genomic_DNA"/>
</dbReference>
<name>A0A3E3ILI8_9FIRM</name>
<reference evidence="1 2" key="1">
    <citation type="submission" date="2018-08" db="EMBL/GenBank/DDBJ databases">
        <title>A genome reference for cultivated species of the human gut microbiota.</title>
        <authorList>
            <person name="Zou Y."/>
            <person name="Xue W."/>
            <person name="Luo G."/>
        </authorList>
    </citation>
    <scope>NUCLEOTIDE SEQUENCE [LARGE SCALE GENOMIC DNA]</scope>
    <source>
        <strain evidence="1 2">AF26-4BH</strain>
    </source>
</reference>
<organism evidence="1 2">
    <name type="scientific">Eisenbergiella massiliensis</name>
    <dbReference type="NCBI Taxonomy" id="1720294"/>
    <lineage>
        <taxon>Bacteria</taxon>
        <taxon>Bacillati</taxon>
        <taxon>Bacillota</taxon>
        <taxon>Clostridia</taxon>
        <taxon>Lachnospirales</taxon>
        <taxon>Lachnospiraceae</taxon>
        <taxon>Eisenbergiella</taxon>
    </lineage>
</organism>
<protein>
    <submittedName>
        <fullName evidence="1">Uncharacterized protein</fullName>
    </submittedName>
</protein>
<proteinExistence type="predicted"/>
<evidence type="ECO:0000313" key="1">
    <source>
        <dbReference type="EMBL" id="RGE67955.1"/>
    </source>
</evidence>
<sequence>MSKLLRIFDKCFPQSHAGLRQKKREGITAGAFRNPKGTSGISAGRQEGLHIYADVRTGMAAH</sequence>
<dbReference type="AlphaFoldDB" id="A0A3E3ILI8"/>
<evidence type="ECO:0000313" key="2">
    <source>
        <dbReference type="Proteomes" id="UP000261166"/>
    </source>
</evidence>
<comment type="caution">
    <text evidence="1">The sequence shown here is derived from an EMBL/GenBank/DDBJ whole genome shotgun (WGS) entry which is preliminary data.</text>
</comment>
<gene>
    <name evidence="1" type="ORF">DWY69_21415</name>
</gene>
<dbReference type="Proteomes" id="UP000261166">
    <property type="component" value="Unassembled WGS sequence"/>
</dbReference>